<evidence type="ECO:0000259" key="1">
    <source>
        <dbReference type="Pfam" id="PF05707"/>
    </source>
</evidence>
<dbReference type="EMBL" id="BMLY01000001">
    <property type="protein sequence ID" value="GGP24427.1"/>
    <property type="molecule type" value="Genomic_DNA"/>
</dbReference>
<proteinExistence type="predicted"/>
<dbReference type="InterPro" id="IPR027417">
    <property type="entry name" value="P-loop_NTPase"/>
</dbReference>
<name>A0ABQ2PGP4_9NEIS</name>
<comment type="caution">
    <text evidence="2">The sequence shown here is derived from an EMBL/GenBank/DDBJ whole genome shotgun (WGS) entry which is preliminary data.</text>
</comment>
<dbReference type="RefSeq" id="WP_188687891.1">
    <property type="nucleotide sequence ID" value="NZ_BMLY01000001.1"/>
</dbReference>
<feature type="domain" description="Zona occludens toxin N-terminal" evidence="1">
    <location>
        <begin position="4"/>
        <end position="151"/>
    </location>
</feature>
<reference evidence="2" key="3">
    <citation type="submission" date="2024-05" db="EMBL/GenBank/DDBJ databases">
        <authorList>
            <person name="Sun Q."/>
            <person name="Zhou Y."/>
        </authorList>
    </citation>
    <scope>NUCLEOTIDE SEQUENCE</scope>
    <source>
        <strain evidence="2">CGMCC 1.8860</strain>
    </source>
</reference>
<gene>
    <name evidence="2" type="ORF">GCM10010971_02460</name>
    <name evidence="3" type="ORF">GCM10010971_41550</name>
</gene>
<accession>A0ABQ2PGP4</accession>
<reference evidence="2" key="1">
    <citation type="journal article" date="2014" name="Int. J. Syst. Evol. Microbiol.">
        <title>Complete genome of a new Firmicutes species belonging to the dominant human colonic microbiota ('Ruminococcus bicirculans') reveals two chromosomes and a selective capacity to utilize plant glucans.</title>
        <authorList>
            <consortium name="NISC Comparative Sequencing Program"/>
            <person name="Wegmann U."/>
            <person name="Louis P."/>
            <person name="Goesmann A."/>
            <person name="Henrissat B."/>
            <person name="Duncan S.H."/>
            <person name="Flint H.J."/>
        </authorList>
    </citation>
    <scope>NUCLEOTIDE SEQUENCE</scope>
    <source>
        <strain evidence="2">CGMCC 1.8860</strain>
    </source>
</reference>
<evidence type="ECO:0000313" key="4">
    <source>
        <dbReference type="Proteomes" id="UP000621859"/>
    </source>
</evidence>
<organism evidence="2 4">
    <name type="scientific">Silvimonas amylolytica</name>
    <dbReference type="NCBI Taxonomy" id="449663"/>
    <lineage>
        <taxon>Bacteria</taxon>
        <taxon>Pseudomonadati</taxon>
        <taxon>Pseudomonadota</taxon>
        <taxon>Betaproteobacteria</taxon>
        <taxon>Neisseriales</taxon>
        <taxon>Chitinibacteraceae</taxon>
        <taxon>Silvimonas</taxon>
    </lineage>
</organism>
<dbReference type="Gene3D" id="3.40.50.300">
    <property type="entry name" value="P-loop containing nucleotide triphosphate hydrolases"/>
    <property type="match status" value="1"/>
</dbReference>
<evidence type="ECO:0000313" key="3">
    <source>
        <dbReference type="EMBL" id="GGP28336.1"/>
    </source>
</evidence>
<reference evidence="4" key="2">
    <citation type="journal article" date="2019" name="Int. J. Syst. Evol. Microbiol.">
        <title>The Global Catalogue of Microorganisms (GCM) 10K type strain sequencing project: providing services to taxonomists for standard genome sequencing and annotation.</title>
        <authorList>
            <consortium name="The Broad Institute Genomics Platform"/>
            <consortium name="The Broad Institute Genome Sequencing Center for Infectious Disease"/>
            <person name="Wu L."/>
            <person name="Ma J."/>
        </authorList>
    </citation>
    <scope>NUCLEOTIDE SEQUENCE [LARGE SCALE GENOMIC DNA]</scope>
    <source>
        <strain evidence="4">CGMCC 1.8860</strain>
    </source>
</reference>
<dbReference type="EMBL" id="BMLY01000015">
    <property type="protein sequence ID" value="GGP28336.1"/>
    <property type="molecule type" value="Genomic_DNA"/>
</dbReference>
<evidence type="ECO:0000313" key="2">
    <source>
        <dbReference type="EMBL" id="GGP24427.1"/>
    </source>
</evidence>
<protein>
    <recommendedName>
        <fullName evidence="1">Zona occludens toxin N-terminal domain-containing protein</fullName>
    </recommendedName>
</protein>
<dbReference type="InterPro" id="IPR008900">
    <property type="entry name" value="Zot_N"/>
</dbReference>
<sequence>MADYFVTGKKGSGKSLLAVGRIRDALLAGKKVATNLDIKLDGLLPHSSRVTLIRLPDAPTIRDMEAIGRGQPGIVEEENGLIVLDECAAFLNARSWGDKERQPLLDWFIHSRKLGWDTMFIAQGPAQIDKQVRDTLVEYHVPCKRLDRLSIPVLTHLTGIRPPKVHMGMVKYGMDMHAMVVDRWFYRGRDLYPGYDTAQIFLPASHDKACALHTMLSPWHLAGRYEPVKLQMDRRFLLSLAWRVPLYAYIRVCQKMGSRVRLQY</sequence>
<dbReference type="Pfam" id="PF05707">
    <property type="entry name" value="Zot"/>
    <property type="match status" value="1"/>
</dbReference>
<dbReference type="Proteomes" id="UP000621859">
    <property type="component" value="Unassembled WGS sequence"/>
</dbReference>
<keyword evidence="4" id="KW-1185">Reference proteome</keyword>